<dbReference type="EMBL" id="JACHLE010000001">
    <property type="protein sequence ID" value="MBB4805001.1"/>
    <property type="molecule type" value="Genomic_DNA"/>
</dbReference>
<dbReference type="AlphaFoldDB" id="A0A840K627"/>
<dbReference type="InterPro" id="IPR036116">
    <property type="entry name" value="FN3_sf"/>
</dbReference>
<comment type="caution">
    <text evidence="5">The sequence shown here is derived from an EMBL/GenBank/DDBJ whole genome shotgun (WGS) entry which is preliminary data.</text>
</comment>
<evidence type="ECO:0008006" key="7">
    <source>
        <dbReference type="Google" id="ProtNLM"/>
    </source>
</evidence>
<dbReference type="SUPFAM" id="SSF49265">
    <property type="entry name" value="Fibronectin type III"/>
    <property type="match status" value="2"/>
</dbReference>
<dbReference type="InterPro" id="IPR056600">
    <property type="entry name" value="GBD_T9SS_assoc"/>
</dbReference>
<organism evidence="5 6">
    <name type="scientific">Chryseobacterium defluvii</name>
    <dbReference type="NCBI Taxonomy" id="160396"/>
    <lineage>
        <taxon>Bacteria</taxon>
        <taxon>Pseudomonadati</taxon>
        <taxon>Bacteroidota</taxon>
        <taxon>Flavobacteriia</taxon>
        <taxon>Flavobacteriales</taxon>
        <taxon>Weeksellaceae</taxon>
        <taxon>Chryseobacterium group</taxon>
        <taxon>Chryseobacterium</taxon>
    </lineage>
</organism>
<dbReference type="Pfam" id="PF23759">
    <property type="entry name" value="GBD_T9SS_assoc"/>
    <property type="match status" value="5"/>
</dbReference>
<keyword evidence="6" id="KW-1185">Reference proteome</keyword>
<protein>
    <recommendedName>
        <fullName evidence="7">Secreted protein (Por secretion system target)</fullName>
    </recommendedName>
</protein>
<dbReference type="Pfam" id="PF18962">
    <property type="entry name" value="Por_Secre_tail"/>
    <property type="match status" value="1"/>
</dbReference>
<dbReference type="Proteomes" id="UP000592180">
    <property type="component" value="Unassembled WGS sequence"/>
</dbReference>
<evidence type="ECO:0000313" key="5">
    <source>
        <dbReference type="EMBL" id="MBB4805001.1"/>
    </source>
</evidence>
<feature type="domain" description="T9SS-like galactose binding" evidence="4">
    <location>
        <begin position="558"/>
        <end position="689"/>
    </location>
</feature>
<dbReference type="RefSeq" id="WP_184183297.1">
    <property type="nucleotide sequence ID" value="NZ_JACHLE010000001.1"/>
</dbReference>
<keyword evidence="1 2" id="KW-0732">Signal</keyword>
<feature type="domain" description="T9SS-like galactose binding" evidence="4">
    <location>
        <begin position="977"/>
        <end position="1056"/>
    </location>
</feature>
<dbReference type="Gene3D" id="2.60.120.380">
    <property type="match status" value="2"/>
</dbReference>
<accession>A0A840K627</accession>
<feature type="signal peptide" evidence="2">
    <location>
        <begin position="1"/>
        <end position="21"/>
    </location>
</feature>
<dbReference type="NCBIfam" id="TIGR04183">
    <property type="entry name" value="Por_Secre_tail"/>
    <property type="match status" value="1"/>
</dbReference>
<name>A0A840K627_9FLAO</name>
<evidence type="ECO:0000259" key="4">
    <source>
        <dbReference type="Pfam" id="PF23759"/>
    </source>
</evidence>
<proteinExistence type="predicted"/>
<feature type="domain" description="T9SS-like galactose binding" evidence="4">
    <location>
        <begin position="421"/>
        <end position="548"/>
    </location>
</feature>
<reference evidence="5 6" key="1">
    <citation type="submission" date="2020-08" db="EMBL/GenBank/DDBJ databases">
        <title>Functional genomics of gut bacteria from endangered species of beetles.</title>
        <authorList>
            <person name="Carlos-Shanley C."/>
        </authorList>
    </citation>
    <scope>NUCLEOTIDE SEQUENCE [LARGE SCALE GENOMIC DNA]</scope>
    <source>
        <strain evidence="5 6">S00151</strain>
    </source>
</reference>
<dbReference type="InterPro" id="IPR026444">
    <property type="entry name" value="Secre_tail"/>
</dbReference>
<evidence type="ECO:0000256" key="2">
    <source>
        <dbReference type="SAM" id="SignalP"/>
    </source>
</evidence>
<evidence type="ECO:0000313" key="6">
    <source>
        <dbReference type="Proteomes" id="UP000592180"/>
    </source>
</evidence>
<feature type="chain" id="PRO_5032783111" description="Secreted protein (Por secretion system target)" evidence="2">
    <location>
        <begin position="22"/>
        <end position="1202"/>
    </location>
</feature>
<feature type="domain" description="T9SS-like galactose binding" evidence="4">
    <location>
        <begin position="698"/>
        <end position="820"/>
    </location>
</feature>
<dbReference type="Gene3D" id="2.60.40.10">
    <property type="entry name" value="Immunoglobulins"/>
    <property type="match status" value="2"/>
</dbReference>
<sequence>MKKLHLLFLLLMSLVTYQSYFGQTFTLGTCSTHVDSFSYGTPLRSSTTANDKSRASYIIPASQLLAIADGTITSTYFYRYTPTGTLNAGTTLKIYLKNTSAVDYPTAPSWATEIGTATLVYSGDPQAAVGSTAGYKQFVHSTNFVYTSGSNLAVFVEYVQTTAQASSIYWTYDYTGPCVNTSNNNIGRYEATTGAFTGNLPTANYRRPFTGFDVTMPPATTAPACTTVSSPANAATGVSLTPSVSWAGVYGANGASSYLINLGTTPGGTDILNGYNAGNTTSYSIPAGTLQYSTTYYLTVIPTNNIGPATGCTETSFTTLSVPCPSFGSPANNATGASLQPTINWTAVASASGYRLTVGTAPGGSDILPNIDLGNVTSYTFAAPLSPSTQYFYTLVAYQGANASTGCTERNFTTGTATPPANDNCSGAVALTVNADLACGVVTPGNTLGATLSMAAAPCNGNPDDDVWFSFTATSTAHMVSLLNVVATGTGTSTDMYFQVLSGTCGSMTSVLCSDPNSAMVSGLVPGTVYYVRVYNYGSAGANNSFNICIGTPPPAPANDNCANAVVLTPSVNGTCAGTVSGTTYYATNSGVAISPCTGTADDDVWYSFVATGTSHIVTVSNVVSVGTTSDTSLYLQVLTGACGSLTNVICDTSYASPTGLTGLTVGQTYYVRVYNSNTGTAYANTFNICITTPVVPANDDCSNAVVLTPSATATCAGVVSGTTLGSSASSDALTPCSGTAEDDVWYSFVATSTNHTVTLSNVVSTGITSSTSLYLQVLSGACGSLTNVICDTTYATPTLLAGLTVGQTYYVRVYNSNSGGSLTYSNSFDICVTTTPPPPANDECANAVSLTPSSTGMCSSPVSGSTVSATASTGTAPTCSATGINDDVWYTFVATATTHMVNVNYSDNATATQVYSGSCGSLTAIACYTGAYGNSNILLESLTVGQAYYVRVFSSSNTADLFSNFQICITSPAAVANDTCDTAAAISCGGTVEGNNALATNETLPSSSCGGTGTTASYKGVWYTITATANGPITINGCGSQFDAYLRVYTGSCAGLTCLGNTSGVGYADSGCPGANLNNSPTLTFTATAGTTYYVLLSSYSAAQFGKYVISVTQDCSTMGTAEVSRKDNVKAYPNPFTDTLNISDISNVKSVAIIDTAGRLVKTIDKPSSALHLGELKSGMYLVALYMKDGSKQTIKVIKK</sequence>
<dbReference type="InterPro" id="IPR013783">
    <property type="entry name" value="Ig-like_fold"/>
</dbReference>
<feature type="domain" description="Secretion system C-terminal sorting" evidence="3">
    <location>
        <begin position="1134"/>
        <end position="1195"/>
    </location>
</feature>
<evidence type="ECO:0000259" key="3">
    <source>
        <dbReference type="Pfam" id="PF18962"/>
    </source>
</evidence>
<gene>
    <name evidence="5" type="ORF">HNP38_000273</name>
</gene>
<feature type="domain" description="T9SS-like galactose binding" evidence="4">
    <location>
        <begin position="841"/>
        <end position="968"/>
    </location>
</feature>
<evidence type="ECO:0000256" key="1">
    <source>
        <dbReference type="ARBA" id="ARBA00022729"/>
    </source>
</evidence>